<accession>A0A420HBU5</accession>
<dbReference type="Proteomes" id="UP000283383">
    <property type="component" value="Unassembled WGS sequence"/>
</dbReference>
<dbReference type="EMBL" id="MCBQ01020582">
    <property type="protein sequence ID" value="RKF54914.1"/>
    <property type="molecule type" value="Genomic_DNA"/>
</dbReference>
<feature type="compositionally biased region" description="Low complexity" evidence="1">
    <location>
        <begin position="147"/>
        <end position="166"/>
    </location>
</feature>
<reference evidence="2 3" key="1">
    <citation type="journal article" date="2018" name="BMC Genomics">
        <title>Comparative genome analyses reveal sequence features reflecting distinct modes of host-adaptation between dicot and monocot powdery mildew.</title>
        <authorList>
            <person name="Wu Y."/>
            <person name="Ma X."/>
            <person name="Pan Z."/>
            <person name="Kale S.D."/>
            <person name="Song Y."/>
            <person name="King H."/>
            <person name="Zhang Q."/>
            <person name="Presley C."/>
            <person name="Deng X."/>
            <person name="Wei C.I."/>
            <person name="Xiao S."/>
        </authorList>
    </citation>
    <scope>NUCLEOTIDE SEQUENCE [LARGE SCALE GENOMIC DNA]</scope>
    <source>
        <strain evidence="2">UMSG3</strain>
    </source>
</reference>
<sequence>MTIGKNLLETDKTIPLNTYPAVDADEKAFRISTVVRINKDGVWRKIWFFMCPDSHNKGYLNLILGLPWLNEEDAKIFIHSTYIEVGDNSSGEKITKIRGPTFVPSEKHRLVLLPNNPKPACKGKIPVRLQSKSDQSESDSDQNITDSSKTSSNNSSGFDNSSESEN</sequence>
<protein>
    <submittedName>
        <fullName evidence="2">Uncharacterized protein</fullName>
    </submittedName>
</protein>
<dbReference type="AlphaFoldDB" id="A0A420HBU5"/>
<evidence type="ECO:0000256" key="1">
    <source>
        <dbReference type="SAM" id="MobiDB-lite"/>
    </source>
</evidence>
<proteinExistence type="predicted"/>
<evidence type="ECO:0000313" key="2">
    <source>
        <dbReference type="EMBL" id="RKF54914.1"/>
    </source>
</evidence>
<feature type="region of interest" description="Disordered" evidence="1">
    <location>
        <begin position="115"/>
        <end position="166"/>
    </location>
</feature>
<name>A0A420HBU5_9PEZI</name>
<evidence type="ECO:0000313" key="3">
    <source>
        <dbReference type="Proteomes" id="UP000283383"/>
    </source>
</evidence>
<gene>
    <name evidence="2" type="ORF">GcM3_205027</name>
</gene>
<comment type="caution">
    <text evidence="2">The sequence shown here is derived from an EMBL/GenBank/DDBJ whole genome shotgun (WGS) entry which is preliminary data.</text>
</comment>
<keyword evidence="3" id="KW-1185">Reference proteome</keyword>
<organism evidence="2 3">
    <name type="scientific">Golovinomyces cichoracearum</name>
    <dbReference type="NCBI Taxonomy" id="62708"/>
    <lineage>
        <taxon>Eukaryota</taxon>
        <taxon>Fungi</taxon>
        <taxon>Dikarya</taxon>
        <taxon>Ascomycota</taxon>
        <taxon>Pezizomycotina</taxon>
        <taxon>Leotiomycetes</taxon>
        <taxon>Erysiphales</taxon>
        <taxon>Erysiphaceae</taxon>
        <taxon>Golovinomyces</taxon>
    </lineage>
</organism>